<reference evidence="3" key="2">
    <citation type="submission" date="2015-01" db="EMBL/GenBank/DDBJ databases">
        <title>Evolutionary Origins and Diversification of the Mycorrhizal Mutualists.</title>
        <authorList>
            <consortium name="DOE Joint Genome Institute"/>
            <consortium name="Mycorrhizal Genomics Consortium"/>
            <person name="Kohler A."/>
            <person name="Kuo A."/>
            <person name="Nagy L.G."/>
            <person name="Floudas D."/>
            <person name="Copeland A."/>
            <person name="Barry K.W."/>
            <person name="Cichocki N."/>
            <person name="Veneault-Fourrey C."/>
            <person name="LaButti K."/>
            <person name="Lindquist E.A."/>
            <person name="Lipzen A."/>
            <person name="Lundell T."/>
            <person name="Morin E."/>
            <person name="Murat C."/>
            <person name="Riley R."/>
            <person name="Ohm R."/>
            <person name="Sun H."/>
            <person name="Tunlid A."/>
            <person name="Henrissat B."/>
            <person name="Grigoriev I.V."/>
            <person name="Hibbett D.S."/>
            <person name="Martin F."/>
        </authorList>
    </citation>
    <scope>NUCLEOTIDE SEQUENCE [LARGE SCALE GENOMIC DNA]</scope>
    <source>
        <strain evidence="3">Foug A</strain>
    </source>
</reference>
<dbReference type="Proteomes" id="UP000053989">
    <property type="component" value="Unassembled WGS sequence"/>
</dbReference>
<dbReference type="InParanoid" id="A0A0C2ZHQ4"/>
<dbReference type="EMBL" id="KN822055">
    <property type="protein sequence ID" value="KIM61153.1"/>
    <property type="molecule type" value="Genomic_DNA"/>
</dbReference>
<protein>
    <submittedName>
        <fullName evidence="2">Uncharacterized protein</fullName>
    </submittedName>
</protein>
<keyword evidence="3" id="KW-1185">Reference proteome</keyword>
<dbReference type="AlphaFoldDB" id="A0A0C2ZHQ4"/>
<organism evidence="2 3">
    <name type="scientific">Scleroderma citrinum Foug A</name>
    <dbReference type="NCBI Taxonomy" id="1036808"/>
    <lineage>
        <taxon>Eukaryota</taxon>
        <taxon>Fungi</taxon>
        <taxon>Dikarya</taxon>
        <taxon>Basidiomycota</taxon>
        <taxon>Agaricomycotina</taxon>
        <taxon>Agaricomycetes</taxon>
        <taxon>Agaricomycetidae</taxon>
        <taxon>Boletales</taxon>
        <taxon>Sclerodermatineae</taxon>
        <taxon>Sclerodermataceae</taxon>
        <taxon>Scleroderma</taxon>
    </lineage>
</organism>
<feature type="region of interest" description="Disordered" evidence="1">
    <location>
        <begin position="264"/>
        <end position="292"/>
    </location>
</feature>
<feature type="region of interest" description="Disordered" evidence="1">
    <location>
        <begin position="42"/>
        <end position="74"/>
    </location>
</feature>
<name>A0A0C2ZHQ4_9AGAM</name>
<proteinExistence type="predicted"/>
<evidence type="ECO:0000313" key="2">
    <source>
        <dbReference type="EMBL" id="KIM61153.1"/>
    </source>
</evidence>
<evidence type="ECO:0000313" key="3">
    <source>
        <dbReference type="Proteomes" id="UP000053989"/>
    </source>
</evidence>
<dbReference type="HOGENOM" id="CLU_900661_0_0_1"/>
<reference evidence="2 3" key="1">
    <citation type="submission" date="2014-04" db="EMBL/GenBank/DDBJ databases">
        <authorList>
            <consortium name="DOE Joint Genome Institute"/>
            <person name="Kuo A."/>
            <person name="Kohler A."/>
            <person name="Nagy L.G."/>
            <person name="Floudas D."/>
            <person name="Copeland A."/>
            <person name="Barry K.W."/>
            <person name="Cichocki N."/>
            <person name="Veneault-Fourrey C."/>
            <person name="LaButti K."/>
            <person name="Lindquist E.A."/>
            <person name="Lipzen A."/>
            <person name="Lundell T."/>
            <person name="Morin E."/>
            <person name="Murat C."/>
            <person name="Sun H."/>
            <person name="Tunlid A."/>
            <person name="Henrissat B."/>
            <person name="Grigoriev I.V."/>
            <person name="Hibbett D.S."/>
            <person name="Martin F."/>
            <person name="Nordberg H.P."/>
            <person name="Cantor M.N."/>
            <person name="Hua S.X."/>
        </authorList>
    </citation>
    <scope>NUCLEOTIDE SEQUENCE [LARGE SCALE GENOMIC DNA]</scope>
    <source>
        <strain evidence="2 3">Foug A</strain>
    </source>
</reference>
<evidence type="ECO:0000256" key="1">
    <source>
        <dbReference type="SAM" id="MobiDB-lite"/>
    </source>
</evidence>
<feature type="compositionally biased region" description="Basic and acidic residues" evidence="1">
    <location>
        <begin position="264"/>
        <end position="284"/>
    </location>
</feature>
<sequence length="309" mass="33884">MAQASLSAEIQATFNKLSAAQLALMEGQLALTKDIRSLHKQFGSRSNHLQLPDPRTPTSTSTSASLSNPSRIQPGQIVTVDGSASQSVPTFSWQAEGCTLSTGSHSHSHSHVPVLPTQVPPQGTVMHHAKSWSNTRARRSAAKLGPTPGLVIPKLPIDLPDGTPVPKSQSWKDLVQHWMEGEPCLSLHTPLKDWPREHYNGRNRCFNEKFAQRRTIATEFLDEFEGNKTAFLEAYGPTTSWGHTNLLYKIQDARKLYGGHGEHRACAPDHSRTVNEGKAPEERLSASSGSGRAEQQMACCPHQLIIQLL</sequence>
<feature type="compositionally biased region" description="Low complexity" evidence="1">
    <location>
        <begin position="52"/>
        <end position="70"/>
    </location>
</feature>
<accession>A0A0C2ZHQ4</accession>
<gene>
    <name evidence="2" type="ORF">SCLCIDRAFT_26128</name>
</gene>
<dbReference type="OrthoDB" id="164951at2759"/>
<dbReference type="STRING" id="1036808.A0A0C2ZHQ4"/>